<dbReference type="Proteomes" id="UP001201163">
    <property type="component" value="Unassembled WGS sequence"/>
</dbReference>
<evidence type="ECO:0000256" key="1">
    <source>
        <dbReference type="SAM" id="SignalP"/>
    </source>
</evidence>
<dbReference type="AlphaFoldDB" id="A0AAD4QDN0"/>
<protein>
    <recommendedName>
        <fullName evidence="4">Secreted protein</fullName>
    </recommendedName>
</protein>
<proteinExistence type="predicted"/>
<organism evidence="2 3">
    <name type="scientific">Lactarius akahatsu</name>
    <dbReference type="NCBI Taxonomy" id="416441"/>
    <lineage>
        <taxon>Eukaryota</taxon>
        <taxon>Fungi</taxon>
        <taxon>Dikarya</taxon>
        <taxon>Basidiomycota</taxon>
        <taxon>Agaricomycotina</taxon>
        <taxon>Agaricomycetes</taxon>
        <taxon>Russulales</taxon>
        <taxon>Russulaceae</taxon>
        <taxon>Lactarius</taxon>
    </lineage>
</organism>
<evidence type="ECO:0000313" key="2">
    <source>
        <dbReference type="EMBL" id="KAH8991582.1"/>
    </source>
</evidence>
<accession>A0AAD4QDN0</accession>
<evidence type="ECO:0008006" key="4">
    <source>
        <dbReference type="Google" id="ProtNLM"/>
    </source>
</evidence>
<feature type="non-terminal residue" evidence="2">
    <location>
        <position position="1"/>
    </location>
</feature>
<reference evidence="2" key="1">
    <citation type="submission" date="2022-01" db="EMBL/GenBank/DDBJ databases">
        <title>Comparative genomics reveals a dynamic genome evolution in the ectomycorrhizal milk-cap (Lactarius) mushrooms.</title>
        <authorList>
            <consortium name="DOE Joint Genome Institute"/>
            <person name="Lebreton A."/>
            <person name="Tang N."/>
            <person name="Kuo A."/>
            <person name="LaButti K."/>
            <person name="Drula E."/>
            <person name="Barry K."/>
            <person name="Clum A."/>
            <person name="Lipzen A."/>
            <person name="Mousain D."/>
            <person name="Ng V."/>
            <person name="Wang R."/>
            <person name="Wang X."/>
            <person name="Dai Y."/>
            <person name="Henrissat B."/>
            <person name="Grigoriev I.V."/>
            <person name="Guerin-Laguette A."/>
            <person name="Yu F."/>
            <person name="Martin F.M."/>
        </authorList>
    </citation>
    <scope>NUCLEOTIDE SEQUENCE</scope>
    <source>
        <strain evidence="2">QP</strain>
    </source>
</reference>
<evidence type="ECO:0000313" key="3">
    <source>
        <dbReference type="Proteomes" id="UP001201163"/>
    </source>
</evidence>
<comment type="caution">
    <text evidence="2">The sequence shown here is derived from an EMBL/GenBank/DDBJ whole genome shotgun (WGS) entry which is preliminary data.</text>
</comment>
<name>A0AAD4QDN0_9AGAM</name>
<keyword evidence="3" id="KW-1185">Reference proteome</keyword>
<dbReference type="EMBL" id="JAKELL010000026">
    <property type="protein sequence ID" value="KAH8991582.1"/>
    <property type="molecule type" value="Genomic_DNA"/>
</dbReference>
<gene>
    <name evidence="2" type="ORF">EDB92DRAFT_1861000</name>
</gene>
<feature type="chain" id="PRO_5041955975" description="Secreted protein" evidence="1">
    <location>
        <begin position="19"/>
        <end position="105"/>
    </location>
</feature>
<sequence length="105" mass="11865">MLVALWPVALYIFWNSSGINLSTCPSKLFGPRAGMNHMVRTKILNRKSSMIRAFKEGVVCWRMDYHPSRGHRNPPPTASGPNRHLNTLQSTVQSSSVYAWLSHNV</sequence>
<feature type="signal peptide" evidence="1">
    <location>
        <begin position="1"/>
        <end position="18"/>
    </location>
</feature>
<keyword evidence="1" id="KW-0732">Signal</keyword>